<feature type="compositionally biased region" description="Polar residues" evidence="4">
    <location>
        <begin position="1556"/>
        <end position="1570"/>
    </location>
</feature>
<keyword evidence="3" id="KW-0963">Cytoplasm</keyword>
<feature type="compositionally biased region" description="Polar residues" evidence="4">
    <location>
        <begin position="1632"/>
        <end position="1648"/>
    </location>
</feature>
<accession>A0A3Q3FD40</accession>
<evidence type="ECO:0000313" key="7">
    <source>
        <dbReference type="Proteomes" id="UP000264800"/>
    </source>
</evidence>
<feature type="compositionally biased region" description="Basic and acidic residues" evidence="4">
    <location>
        <begin position="502"/>
        <end position="515"/>
    </location>
</feature>
<dbReference type="RefSeq" id="XP_017283651.1">
    <property type="nucleotide sequence ID" value="XM_017428162.3"/>
</dbReference>
<dbReference type="PANTHER" id="PTHR16181">
    <property type="entry name" value="PROTEIN FAM83A-RELATED"/>
    <property type="match status" value="1"/>
</dbReference>
<keyword evidence="7" id="KW-1185">Reference proteome</keyword>
<feature type="compositionally biased region" description="Basic and acidic residues" evidence="4">
    <location>
        <begin position="1140"/>
        <end position="1160"/>
    </location>
</feature>
<feature type="compositionally biased region" description="Basic and acidic residues" evidence="4">
    <location>
        <begin position="349"/>
        <end position="367"/>
    </location>
</feature>
<evidence type="ECO:0000256" key="4">
    <source>
        <dbReference type="SAM" id="MobiDB-lite"/>
    </source>
</evidence>
<feature type="compositionally biased region" description="Polar residues" evidence="4">
    <location>
        <begin position="766"/>
        <end position="801"/>
    </location>
</feature>
<feature type="compositionally biased region" description="Polar residues" evidence="4">
    <location>
        <begin position="892"/>
        <end position="909"/>
    </location>
</feature>
<evidence type="ECO:0000259" key="5">
    <source>
        <dbReference type="Pfam" id="PF07894"/>
    </source>
</evidence>
<dbReference type="GO" id="GO:0007165">
    <property type="term" value="P:signal transduction"/>
    <property type="evidence" value="ECO:0007669"/>
    <property type="project" value="TreeGrafter"/>
</dbReference>
<feature type="region of interest" description="Disordered" evidence="4">
    <location>
        <begin position="1921"/>
        <end position="1944"/>
    </location>
</feature>
<dbReference type="OMA" id="KSDVNHD"/>
<feature type="compositionally biased region" description="Low complexity" evidence="4">
    <location>
        <begin position="1876"/>
        <end position="1885"/>
    </location>
</feature>
<feature type="compositionally biased region" description="Basic and acidic residues" evidence="4">
    <location>
        <begin position="1688"/>
        <end position="1708"/>
    </location>
</feature>
<dbReference type="InterPro" id="IPR012461">
    <property type="entry name" value="SACK1"/>
</dbReference>
<dbReference type="PANTHER" id="PTHR16181:SF29">
    <property type="entry name" value="PROTEIN FAM83A-RELATED"/>
    <property type="match status" value="1"/>
</dbReference>
<dbReference type="InterPro" id="IPR050944">
    <property type="entry name" value="FAM83"/>
</dbReference>
<feature type="region of interest" description="Disordered" evidence="4">
    <location>
        <begin position="1465"/>
        <end position="1528"/>
    </location>
</feature>
<protein>
    <submittedName>
        <fullName evidence="6">Uncharacterized LOC108242989</fullName>
    </submittedName>
</protein>
<reference evidence="6" key="2">
    <citation type="submission" date="2025-09" db="UniProtKB">
        <authorList>
            <consortium name="Ensembl"/>
        </authorList>
    </citation>
    <scope>IDENTIFICATION</scope>
</reference>
<dbReference type="SUPFAM" id="SSF56024">
    <property type="entry name" value="Phospholipase D/nuclease"/>
    <property type="match status" value="1"/>
</dbReference>
<dbReference type="GO" id="GO:0005737">
    <property type="term" value="C:cytoplasm"/>
    <property type="evidence" value="ECO:0007669"/>
    <property type="project" value="UniProtKB-SubCell"/>
</dbReference>
<evidence type="ECO:0000313" key="6">
    <source>
        <dbReference type="Ensembl" id="ENSKMAP00000011222.1"/>
    </source>
</evidence>
<sequence>MALSQIQCLDDNHVNPRTHESKPEFLYCEEQRLALEALLRDGREAFAKHLETRGLRGFLSDLERETLSAAAEPFDPDSDVLLLPASADGDEGGTPLSLQYWPELSDTSAPQMDLGWPDCDSYRGVTRTSVYTQPPLDGQAHIKEVVRKMIAQAQKVIAVVMDLFTDVDIFRDLLDAGFKRKVSIYILLERTTLPHFLSMCQRANMHAGHLKHLRVCCAGGVEFYTRHCTKVTGRLGYRFMFIDGDKAVTGSYSFTWMSSRLDRNLITVITGQAVDAFDQLFRFLYMTSTAVDLRKVVTEPEPQPDSRPHVASVIAPSAAVARKLHNPKYALVALTNSNPTTSFGNGSPKEPEASEKPKKKEPRRMSEDSLPLHPGLTNLEKANLIPYLPTWPEPDPPSDVIGFINIRDSNKATQVHLQRSERFETSQAIKFSSPLSKPQEPLPEVATPRKITPQHKEMNKLPLAQNESKTKELVVDTAVPGHNKVEDKAPEQTSSPCSQKSVPDEDKTKALKAESKLCSNTARNPDAGHVTPGVSRDTPPQTFSKTPSSNMERPSNKAGTVSTTSPKSDLLTLSSLYKRQEIFPEGVIPGQITGKHEGMKNPQPEQNEPKSSELVTDGAAPGYDKSKAKAPGEKSSRQKSELDNNHFNVLKLDKKVCLNTAINPDAVHDTASFGPNTPPHFSNKTPLSNKESFTNKAEIVSTASSKAHSNESKPKEVLVDTSALGHNKSKDKAPDQKTPPCGQKDETKVFKTGDKLCLNTAINLSHDTHDLSPNTLPQSSAKVPSSNKEKPSNQTETVSTRLRSDSNEAKPKDLVVATAGPGHNKRKDKAPDQKLTSQKSVPEQDDTKVLKTDNKVCLNPDSGHNKPDLSPETPPQSSKKTSMKERLLNKMKTASTASLKSDSLSQSEPDLTKVASRLINTQEAIKPTQGSEISQAVKVSGPLSNAQGTLPEVPVPRQITVKHEELSKPQPAQNEPKAKALVVDIARPGQKSPQCSQKSVPDKDETKVLKMVNEHSSNTAISPGAEMPPKSSSKTPQSNKERLSNKAEPASTTMLKSDSLTELEPDPARVGGGAVTSQDANKPMQIHAQHTDMQEVSQALKFISLLNKLQETFPEVAAARPITAKHEETSKLQPAQNVPKAKELVAADPGPDKSKDKVPEQKSPPRGQKSAPDKGETKVPKTEKKLSDAGHNTPDLSSNTPPLSSNKALSSSKERPLSQVKASPTQSEGSTSLSNPDAITVVPVERDQAAPGVQRSSASNRGARKEQNQEKRRKEDGECRGTAGALPVTGTKLKTQSDPLNTAALKTASANIQGIIPNDVDSKTSMSTNTKTGSVTTAQTEETLTNCDLAKETHLIQPQTYLVRSHEPQRILFSKFTSQGVDVLGSLKAPVNDTTQSPSVLKDGVDDRIHTRAGNALSQPGKQVQVTLKQTDSLITNQEQTQTSTSAPEKALHFNFPLAQAANANSPTTKLASKSAAVNARTPDAFPSRSPTLDSRTASPDPRRYTPDFRSPASDASDEYVSPRQDSTFSNTSEEFYQCCDSPLKEFVLDPRDGYTSLTNTNTSPATAKDTSPKYLNYSPTTAGQNTSNPEVSLLSRTTGVASSLLGINAQKSERKEVTKANGKDEDVWVRRTNQGSQGSKGTDNQDAIRTMKHGQCKDDLAEMEAKGEEAQSPTPKRAPIHSAADNVVDRGGRETEPKRRSVGDLKPEGASSEDQQEKTSSRREEARKPNAEERRGRQSTRETKGQKVLTNSSKLERPQQQGNGPPSSPRTVKSPRPLPGSLDSGASRAGSQSASRVFYSGFKVSDSTSAPRRTASRSPAPAGRAPVGAGAGRKQGPNSLVSRQPAATQTRSKADQSQTQAPARPASYLYTHPNLQPQLGPQGPMQRGSEQAAPEQDEGRGLFSLPFGQLYSFRGLRDKWAKPQTQAKKSGASAPGKERKSTS</sequence>
<organism evidence="6 7">
    <name type="scientific">Kryptolebias marmoratus</name>
    <name type="common">Mangrove killifish</name>
    <name type="synonym">Rivulus marmoratus</name>
    <dbReference type="NCBI Taxonomy" id="37003"/>
    <lineage>
        <taxon>Eukaryota</taxon>
        <taxon>Metazoa</taxon>
        <taxon>Chordata</taxon>
        <taxon>Craniata</taxon>
        <taxon>Vertebrata</taxon>
        <taxon>Euteleostomi</taxon>
        <taxon>Actinopterygii</taxon>
        <taxon>Neopterygii</taxon>
        <taxon>Teleostei</taxon>
        <taxon>Neoteleostei</taxon>
        <taxon>Acanthomorphata</taxon>
        <taxon>Ovalentaria</taxon>
        <taxon>Atherinomorphae</taxon>
        <taxon>Cyprinodontiformes</taxon>
        <taxon>Rivulidae</taxon>
        <taxon>Kryptolebias</taxon>
    </lineage>
</organism>
<evidence type="ECO:0000256" key="3">
    <source>
        <dbReference type="ARBA" id="ARBA00022490"/>
    </source>
</evidence>
<feature type="region of interest" description="Disordered" evidence="4">
    <location>
        <begin position="766"/>
        <end position="910"/>
    </location>
</feature>
<comment type="similarity">
    <text evidence="2">Belongs to the FAM83 family.</text>
</comment>
<comment type="subcellular location">
    <subcellularLocation>
        <location evidence="1">Cytoplasm</location>
    </subcellularLocation>
</comment>
<feature type="compositionally biased region" description="Polar residues" evidence="4">
    <location>
        <begin position="491"/>
        <end position="501"/>
    </location>
</feature>
<feature type="compositionally biased region" description="Basic and acidic residues" evidence="4">
    <location>
        <begin position="624"/>
        <end position="644"/>
    </location>
</feature>
<feature type="region of interest" description="Disordered" evidence="4">
    <location>
        <begin position="669"/>
        <end position="750"/>
    </location>
</feature>
<feature type="compositionally biased region" description="Basic and acidic residues" evidence="4">
    <location>
        <begin position="1263"/>
        <end position="1279"/>
    </location>
</feature>
<feature type="region of interest" description="Disordered" evidence="4">
    <location>
        <begin position="1120"/>
        <end position="1295"/>
    </location>
</feature>
<dbReference type="Pfam" id="PF07894">
    <property type="entry name" value="SACK1"/>
    <property type="match status" value="1"/>
</dbReference>
<feature type="compositionally biased region" description="Polar residues" evidence="4">
    <location>
        <begin position="1220"/>
        <end position="1237"/>
    </location>
</feature>
<feature type="compositionally biased region" description="Polar residues" evidence="4">
    <location>
        <begin position="1489"/>
        <end position="1498"/>
    </location>
</feature>
<feature type="compositionally biased region" description="Basic and acidic residues" evidence="4">
    <location>
        <begin position="1716"/>
        <end position="1746"/>
    </location>
</feature>
<feature type="compositionally biased region" description="Low complexity" evidence="4">
    <location>
        <begin position="1808"/>
        <end position="1829"/>
    </location>
</feature>
<reference evidence="6" key="1">
    <citation type="submission" date="2025-08" db="UniProtKB">
        <authorList>
            <consortium name="Ensembl"/>
        </authorList>
    </citation>
    <scope>IDENTIFICATION</scope>
</reference>
<dbReference type="GeneTree" id="ENSGT00940000157932"/>
<feature type="compositionally biased region" description="Polar residues" evidence="4">
    <location>
        <begin position="673"/>
        <end position="707"/>
    </location>
</feature>
<feature type="domain" description="Scaffolding anchor of CK1" evidence="5">
    <location>
        <begin position="16"/>
        <end position="289"/>
    </location>
</feature>
<feature type="compositionally biased region" description="Polar residues" evidence="4">
    <location>
        <begin position="538"/>
        <end position="569"/>
    </location>
</feature>
<dbReference type="Proteomes" id="UP000264800">
    <property type="component" value="Unplaced"/>
</dbReference>
<feature type="compositionally biased region" description="Basic and acidic residues" evidence="4">
    <location>
        <begin position="1171"/>
        <end position="1188"/>
    </location>
</feature>
<proteinExistence type="inferred from homology"/>
<dbReference type="OrthoDB" id="6103632at2759"/>
<evidence type="ECO:0000256" key="1">
    <source>
        <dbReference type="ARBA" id="ARBA00004496"/>
    </source>
</evidence>
<feature type="compositionally biased region" description="Polar residues" evidence="4">
    <location>
        <begin position="1194"/>
        <end position="1211"/>
    </location>
</feature>
<name>A0A3Q3FD40_KRYMA</name>
<feature type="region of interest" description="Disordered" evidence="4">
    <location>
        <begin position="1556"/>
        <end position="1591"/>
    </location>
</feature>
<evidence type="ECO:0000256" key="2">
    <source>
        <dbReference type="ARBA" id="ARBA00006937"/>
    </source>
</evidence>
<feature type="region of interest" description="Disordered" evidence="4">
    <location>
        <begin position="483"/>
        <end position="569"/>
    </location>
</feature>
<feature type="region of interest" description="Disordered" evidence="4">
    <location>
        <begin position="583"/>
        <end position="647"/>
    </location>
</feature>
<dbReference type="GeneID" id="108242989"/>
<feature type="region of interest" description="Disordered" evidence="4">
    <location>
        <begin position="939"/>
        <end position="1091"/>
    </location>
</feature>
<feature type="compositionally biased region" description="Basic and acidic residues" evidence="4">
    <location>
        <begin position="845"/>
        <end position="854"/>
    </location>
</feature>
<feature type="compositionally biased region" description="Basic and acidic residues" evidence="4">
    <location>
        <begin position="802"/>
        <end position="813"/>
    </location>
</feature>
<feature type="compositionally biased region" description="Low complexity" evidence="4">
    <location>
        <begin position="1785"/>
        <end position="1797"/>
    </location>
</feature>
<dbReference type="KEGG" id="kmr:108242989"/>
<dbReference type="Ensembl" id="ENSKMAT00000011394.1">
    <property type="protein sequence ID" value="ENSKMAP00000011222.1"/>
    <property type="gene ID" value="ENSKMAG00000008438.1"/>
</dbReference>
<feature type="compositionally biased region" description="Basic and acidic residues" evidence="4">
    <location>
        <begin position="1656"/>
        <end position="1670"/>
    </location>
</feature>
<feature type="region of interest" description="Disordered" evidence="4">
    <location>
        <begin position="336"/>
        <end position="376"/>
    </location>
</feature>
<feature type="compositionally biased region" description="Polar residues" evidence="4">
    <location>
        <begin position="1837"/>
        <end position="1862"/>
    </location>
</feature>
<dbReference type="GO" id="GO:0019901">
    <property type="term" value="F:protein kinase binding"/>
    <property type="evidence" value="ECO:0007669"/>
    <property type="project" value="TreeGrafter"/>
</dbReference>
<feature type="compositionally biased region" description="Polar residues" evidence="4">
    <location>
        <begin position="1578"/>
        <end position="1591"/>
    </location>
</feature>
<feature type="compositionally biased region" description="Basic and acidic residues" evidence="4">
    <location>
        <begin position="1614"/>
        <end position="1630"/>
    </location>
</feature>
<feature type="compositionally biased region" description="Basic and acidic residues" evidence="4">
    <location>
        <begin position="708"/>
        <end position="718"/>
    </location>
</feature>
<dbReference type="Gene3D" id="3.30.870.10">
    <property type="entry name" value="Endonuclease Chain A"/>
    <property type="match status" value="1"/>
</dbReference>
<feature type="compositionally biased region" description="Polar residues" evidence="4">
    <location>
        <begin position="1050"/>
        <end position="1060"/>
    </location>
</feature>
<feature type="region of interest" description="Disordered" evidence="4">
    <location>
        <begin position="1614"/>
        <end position="1905"/>
    </location>
</feature>
<dbReference type="FunFam" id="3.30.870.10:FF:000004">
    <property type="entry name" value="protein FAM83H isoform X2"/>
    <property type="match status" value="1"/>
</dbReference>
<feature type="compositionally biased region" description="Polar residues" evidence="4">
    <location>
        <begin position="336"/>
        <end position="345"/>
    </location>
</feature>